<sequence>MKASSALTLPLLLGAVPLLSACTTLLDGRYDYRDGWRRGKVVAVIPGAAVERPGYWSCLRQVPAAQRAATNYVLVLYPVTGRASRTRLVPRMPGVDVAPGDSVLVNLARCDDAVVLRGNPDAANLQPRLDERTVLTDVNRPEAPVTNLHRSAGDVNAESPPPFFPSDDHNDLPAHT</sequence>
<dbReference type="RefSeq" id="WP_168108685.1">
    <property type="nucleotide sequence ID" value="NZ_VTOX01000006.1"/>
</dbReference>
<name>A0A7X6I7Q4_9BURK</name>
<dbReference type="PROSITE" id="PS51257">
    <property type="entry name" value="PROKAR_LIPOPROTEIN"/>
    <property type="match status" value="1"/>
</dbReference>
<gene>
    <name evidence="3" type="ORF">RAMLITH_17240</name>
</gene>
<organism evidence="3 4">
    <name type="scientific">Ramlibacter lithotrophicus</name>
    <dbReference type="NCBI Taxonomy" id="2606681"/>
    <lineage>
        <taxon>Bacteria</taxon>
        <taxon>Pseudomonadati</taxon>
        <taxon>Pseudomonadota</taxon>
        <taxon>Betaproteobacteria</taxon>
        <taxon>Burkholderiales</taxon>
        <taxon>Comamonadaceae</taxon>
        <taxon>Ramlibacter</taxon>
    </lineage>
</organism>
<protein>
    <recommendedName>
        <fullName evidence="5">Lipoprotein</fullName>
    </recommendedName>
</protein>
<feature type="region of interest" description="Disordered" evidence="1">
    <location>
        <begin position="138"/>
        <end position="176"/>
    </location>
</feature>
<comment type="caution">
    <text evidence="3">The sequence shown here is derived from an EMBL/GenBank/DDBJ whole genome shotgun (WGS) entry which is preliminary data.</text>
</comment>
<feature type="compositionally biased region" description="Basic and acidic residues" evidence="1">
    <location>
        <begin position="166"/>
        <end position="176"/>
    </location>
</feature>
<evidence type="ECO:0008006" key="5">
    <source>
        <dbReference type="Google" id="ProtNLM"/>
    </source>
</evidence>
<keyword evidence="2" id="KW-0732">Signal</keyword>
<evidence type="ECO:0000313" key="3">
    <source>
        <dbReference type="EMBL" id="NKE67570.1"/>
    </source>
</evidence>
<evidence type="ECO:0000313" key="4">
    <source>
        <dbReference type="Proteomes" id="UP000521868"/>
    </source>
</evidence>
<reference evidence="3 4" key="1">
    <citation type="journal article" date="2020" name="Nature">
        <title>Bacterial chemolithoautotrophy via manganese oxidation.</title>
        <authorList>
            <person name="Yu H."/>
            <person name="Leadbetter J.R."/>
        </authorList>
    </citation>
    <scope>NUCLEOTIDE SEQUENCE [LARGE SCALE GENOMIC DNA]</scope>
    <source>
        <strain evidence="3 4">RBP-1</strain>
    </source>
</reference>
<dbReference type="AlphaFoldDB" id="A0A7X6I7Q4"/>
<evidence type="ECO:0000256" key="2">
    <source>
        <dbReference type="SAM" id="SignalP"/>
    </source>
</evidence>
<feature type="chain" id="PRO_5031533100" description="Lipoprotein" evidence="2">
    <location>
        <begin position="21"/>
        <end position="176"/>
    </location>
</feature>
<proteinExistence type="predicted"/>
<dbReference type="EMBL" id="VTOX01000006">
    <property type="protein sequence ID" value="NKE67570.1"/>
    <property type="molecule type" value="Genomic_DNA"/>
</dbReference>
<accession>A0A7X6I7Q4</accession>
<keyword evidence="4" id="KW-1185">Reference proteome</keyword>
<feature type="signal peptide" evidence="2">
    <location>
        <begin position="1"/>
        <end position="20"/>
    </location>
</feature>
<evidence type="ECO:0000256" key="1">
    <source>
        <dbReference type="SAM" id="MobiDB-lite"/>
    </source>
</evidence>
<dbReference type="Proteomes" id="UP000521868">
    <property type="component" value="Unassembled WGS sequence"/>
</dbReference>